<dbReference type="Pfam" id="PF11010">
    <property type="entry name" value="DUF2848"/>
    <property type="match status" value="1"/>
</dbReference>
<sequence>MSKAIYQLEVAGETKQLAIHKAFCIGYTGRSKENTYAHIKELAEIGIPEPKEVPMLYPVSGNTIFQNETMEVVGKETSGEAEVVLIFGDSSDEVYVTVGSDHTDRGLETVDINKSKQVCGKPFATKAWKLQDVLDHWDELELTSQVYLDGEWVDYQKDSLKAIMPYEEIVQYIDKVEAPKKNSIFFSGTVQLKDGFKYGTAFRMTFRDPVKNDEISSEYDIINIERE</sequence>
<dbReference type="InterPro" id="IPR021269">
    <property type="entry name" value="DUF2848"/>
</dbReference>
<dbReference type="SUPFAM" id="SSF56529">
    <property type="entry name" value="FAH"/>
    <property type="match status" value="1"/>
</dbReference>
<protein>
    <submittedName>
        <fullName evidence="1">DUF2848 domain-containing protein</fullName>
    </submittedName>
</protein>
<dbReference type="GO" id="GO:0003824">
    <property type="term" value="F:catalytic activity"/>
    <property type="evidence" value="ECO:0007669"/>
    <property type="project" value="InterPro"/>
</dbReference>
<comment type="caution">
    <text evidence="1">The sequence shown here is derived from an EMBL/GenBank/DDBJ whole genome shotgun (WGS) entry which is preliminary data.</text>
</comment>
<dbReference type="InterPro" id="IPR036663">
    <property type="entry name" value="Fumarylacetoacetase_C_sf"/>
</dbReference>
<dbReference type="RefSeq" id="WP_144088808.1">
    <property type="nucleotide sequence ID" value="NZ_VMHE01000012.1"/>
</dbReference>
<dbReference type="Proteomes" id="UP000316425">
    <property type="component" value="Unassembled WGS sequence"/>
</dbReference>
<evidence type="ECO:0000313" key="1">
    <source>
        <dbReference type="EMBL" id="TSJ65044.1"/>
    </source>
</evidence>
<organism evidence="1 2">
    <name type="scientific">Allobacillus salarius</name>
    <dbReference type="NCBI Taxonomy" id="1955272"/>
    <lineage>
        <taxon>Bacteria</taxon>
        <taxon>Bacillati</taxon>
        <taxon>Bacillota</taxon>
        <taxon>Bacilli</taxon>
        <taxon>Bacillales</taxon>
        <taxon>Bacillaceae</taxon>
        <taxon>Allobacillus</taxon>
    </lineage>
</organism>
<dbReference type="Gene3D" id="3.90.850.10">
    <property type="entry name" value="Fumarylacetoacetase-like, C-terminal domain"/>
    <property type="match status" value="1"/>
</dbReference>
<dbReference type="OrthoDB" id="9792678at2"/>
<gene>
    <name evidence="1" type="ORF">FPQ13_07915</name>
</gene>
<evidence type="ECO:0000313" key="2">
    <source>
        <dbReference type="Proteomes" id="UP000316425"/>
    </source>
</evidence>
<reference evidence="1 2" key="1">
    <citation type="submission" date="2019-07" db="EMBL/GenBank/DDBJ databases">
        <title>Allobacillus sp. nov. SKP isolated from shrimp paste of Euphausiacea.</title>
        <authorList>
            <person name="Kanchanasin P."/>
            <person name="Tanasupawat S."/>
            <person name="Shi W."/>
            <person name="Wu L."/>
            <person name="Ma J."/>
        </authorList>
    </citation>
    <scope>NUCLEOTIDE SEQUENCE [LARGE SCALE GENOMIC DNA]</scope>
    <source>
        <strain evidence="1 2">SKP4-8</strain>
    </source>
</reference>
<name>A0A556PKX7_9BACI</name>
<accession>A0A556PKX7</accession>
<proteinExistence type="predicted"/>
<dbReference type="AlphaFoldDB" id="A0A556PKX7"/>
<keyword evidence="2" id="KW-1185">Reference proteome</keyword>
<dbReference type="EMBL" id="VMHE01000012">
    <property type="protein sequence ID" value="TSJ65044.1"/>
    <property type="molecule type" value="Genomic_DNA"/>
</dbReference>